<dbReference type="RefSeq" id="WP_168038774.1">
    <property type="nucleotide sequence ID" value="NZ_JAATJH010000005.1"/>
</dbReference>
<dbReference type="EMBL" id="JAATJH010000005">
    <property type="protein sequence ID" value="NJC27565.1"/>
    <property type="molecule type" value="Genomic_DNA"/>
</dbReference>
<dbReference type="InterPro" id="IPR059177">
    <property type="entry name" value="GH29D-like_dom"/>
</dbReference>
<dbReference type="Proteomes" id="UP000770785">
    <property type="component" value="Unassembled WGS sequence"/>
</dbReference>
<organism evidence="2 3">
    <name type="scientific">Neolewinella antarctica</name>
    <dbReference type="NCBI Taxonomy" id="442734"/>
    <lineage>
        <taxon>Bacteria</taxon>
        <taxon>Pseudomonadati</taxon>
        <taxon>Bacteroidota</taxon>
        <taxon>Saprospiria</taxon>
        <taxon>Saprospirales</taxon>
        <taxon>Lewinellaceae</taxon>
        <taxon>Neolewinella</taxon>
    </lineage>
</organism>
<dbReference type="SUPFAM" id="SSF74853">
    <property type="entry name" value="Lamin A/C globular tail domain"/>
    <property type="match status" value="1"/>
</dbReference>
<dbReference type="InterPro" id="IPR001322">
    <property type="entry name" value="Lamin_tail_dom"/>
</dbReference>
<dbReference type="Pfam" id="PF00932">
    <property type="entry name" value="LTD"/>
    <property type="match status" value="1"/>
</dbReference>
<feature type="domain" description="LTD" evidence="1">
    <location>
        <begin position="27"/>
        <end position="154"/>
    </location>
</feature>
<dbReference type="Pfam" id="PF13290">
    <property type="entry name" value="CHB_HEX_C_1"/>
    <property type="match status" value="1"/>
</dbReference>
<reference evidence="2 3" key="1">
    <citation type="submission" date="2020-03" db="EMBL/GenBank/DDBJ databases">
        <title>Genomic Encyclopedia of Type Strains, Phase IV (KMG-IV): sequencing the most valuable type-strain genomes for metagenomic binning, comparative biology and taxonomic classification.</title>
        <authorList>
            <person name="Goeker M."/>
        </authorList>
    </citation>
    <scope>NUCLEOTIDE SEQUENCE [LARGE SCALE GENOMIC DNA]</scope>
    <source>
        <strain evidence="2 3">DSM 105096</strain>
    </source>
</reference>
<dbReference type="InterPro" id="IPR036415">
    <property type="entry name" value="Lamin_tail_dom_sf"/>
</dbReference>
<dbReference type="InterPro" id="IPR014867">
    <property type="entry name" value="Spore_coat_CotH_CotH2/3/7"/>
</dbReference>
<dbReference type="Gene3D" id="2.60.120.260">
    <property type="entry name" value="Galactose-binding domain-like"/>
    <property type="match status" value="1"/>
</dbReference>
<dbReference type="InterPro" id="IPR008979">
    <property type="entry name" value="Galactose-bd-like_sf"/>
</dbReference>
<sequence length="1020" mass="113515">MINPIPLKPLYTLYTKIFPLLVCLLTLPLTAQVRLNEAVNSNSQVKDEDGDTPDWFEIYNAGPALDLTGWTVSDDEEEPDKWTIPSLTIPAGGYQVIWASGKDRAVDFSFRNLVKLGDACRYLVPSGPVPEDWNARTFDDETWTAGTTPIGYGDGPYGSEVPGGTNAAFLRYDFTVDDLAGVEELLLDVDYDDGFVAYLNGQEIARANMNGKRPDRGATATTSSEGRIARGERTERFVYADVPRALRRGNNVLAIQVHNVSYTSSDLTLSAFLSARYAGQSTEGEAPPEVLSFGAYGPHANFKISSRGETLYLFRNNGTLVDQLKVEGIPANVSVGIPPGGGGARAYERTTPGGPNTTTGYVGRVNSAVTFNPPSGVYGQTTLTLSGAPARGTIHYSLDATVPTAASPVYDGPIRIDNNTVVRARIFEGQKLPSAVRTESYLIDRSHDIDVVSLVTDPDAFFDENHGLYAWGNGADDNPPYYGANYWRDEEVPGQFSFFPTDGGEGITQDIGIKIFGGWSRINAQRSLSIFARDRYGGDDLDYPFFENRPYEAFTSLVLRNSGGDWMRTMIRDASMTEIMDGSGLDVQAHRPVATYINGDYWGLYNLREKVNEDFLASRHGVNPDSVDILERFGTVIEGNNEDYLAMMAFVRGNDLANDANYQRVAGEMDIDNYIKYQAAQIFYGNTDWPAGNIKYWKAQRPGAKWRWILFDTDFGMDIYDNNPPSTDGIAFAFAADGPEYPNSPASTELVRGLLANREFQNRFINQFADELNSRFLYDSIDCIVTKNEKRIEREMPLSYRRWQYPERLGEYVDRMRFYYRERPAFIKQHIMDYFNLGAVHQTTVLLDDPTEGYVQLNSLTIRAENWAGDYFEEIPIRLEAIPNEGYEFSHWTLGSEAMTAEIIVDVRQPATFRPVFRRETTAVGPGGGMDDLQTIKDLVCFPNPASRVAHLAFTAKCGTRASARLYDVRGLLVRTFVDGYIPAGPQKFSADVSQLPAGVYQLRVMENGVKSGTIAWVIH</sequence>
<proteinExistence type="predicted"/>
<name>A0ABX0XE33_9BACT</name>
<keyword evidence="3" id="KW-1185">Reference proteome</keyword>
<evidence type="ECO:0000313" key="2">
    <source>
        <dbReference type="EMBL" id="NJC27565.1"/>
    </source>
</evidence>
<accession>A0ABX0XE33</accession>
<gene>
    <name evidence="2" type="ORF">GGR27_003082</name>
</gene>
<dbReference type="PROSITE" id="PS51841">
    <property type="entry name" value="LTD"/>
    <property type="match status" value="1"/>
</dbReference>
<evidence type="ECO:0000313" key="3">
    <source>
        <dbReference type="Proteomes" id="UP000770785"/>
    </source>
</evidence>
<evidence type="ECO:0000259" key="1">
    <source>
        <dbReference type="PROSITE" id="PS51841"/>
    </source>
</evidence>
<protein>
    <recommendedName>
        <fullName evidence="1">LTD domain-containing protein</fullName>
    </recommendedName>
</protein>
<comment type="caution">
    <text evidence="2">The sequence shown here is derived from an EMBL/GenBank/DDBJ whole genome shotgun (WGS) entry which is preliminary data.</text>
</comment>
<dbReference type="Pfam" id="PF08757">
    <property type="entry name" value="CotH"/>
    <property type="match status" value="1"/>
</dbReference>
<dbReference type="SUPFAM" id="SSF49785">
    <property type="entry name" value="Galactose-binding domain-like"/>
    <property type="match status" value="1"/>
</dbReference>